<evidence type="ECO:0000313" key="1">
    <source>
        <dbReference type="EMBL" id="GEY75017.1"/>
    </source>
</evidence>
<sequence length="133" mass="15245">MDCHRLLDFPNQVFRKELVTFFKIIFQLSIIGTCAFEKSKRLSKIVDIQAVHDEYREFYRSAHQVIKDFLEDLDLDLLPLDELDCDSLALGPFAGSVSLLVFLSFNPQPDPVEGSSSLSLSFLLLFNVTLYHK</sequence>
<comment type="caution">
    <text evidence="1">The sequence shown here is derived from an EMBL/GenBank/DDBJ whole genome shotgun (WGS) entry which is preliminary data.</text>
</comment>
<protein>
    <submittedName>
        <fullName evidence="1">Uncharacterized protein</fullName>
    </submittedName>
</protein>
<dbReference type="AlphaFoldDB" id="A0A699HS23"/>
<gene>
    <name evidence="1" type="ORF">Tci_446991</name>
</gene>
<dbReference type="EMBL" id="BKCJ010206119">
    <property type="protein sequence ID" value="GEY75017.1"/>
    <property type="molecule type" value="Genomic_DNA"/>
</dbReference>
<proteinExistence type="predicted"/>
<reference evidence="1" key="1">
    <citation type="journal article" date="2019" name="Sci. Rep.">
        <title>Draft genome of Tanacetum cinerariifolium, the natural source of mosquito coil.</title>
        <authorList>
            <person name="Yamashiro T."/>
            <person name="Shiraishi A."/>
            <person name="Satake H."/>
            <person name="Nakayama K."/>
        </authorList>
    </citation>
    <scope>NUCLEOTIDE SEQUENCE</scope>
</reference>
<organism evidence="1">
    <name type="scientific">Tanacetum cinerariifolium</name>
    <name type="common">Dalmatian daisy</name>
    <name type="synonym">Chrysanthemum cinerariifolium</name>
    <dbReference type="NCBI Taxonomy" id="118510"/>
    <lineage>
        <taxon>Eukaryota</taxon>
        <taxon>Viridiplantae</taxon>
        <taxon>Streptophyta</taxon>
        <taxon>Embryophyta</taxon>
        <taxon>Tracheophyta</taxon>
        <taxon>Spermatophyta</taxon>
        <taxon>Magnoliopsida</taxon>
        <taxon>eudicotyledons</taxon>
        <taxon>Gunneridae</taxon>
        <taxon>Pentapetalae</taxon>
        <taxon>asterids</taxon>
        <taxon>campanulids</taxon>
        <taxon>Asterales</taxon>
        <taxon>Asteraceae</taxon>
        <taxon>Asteroideae</taxon>
        <taxon>Anthemideae</taxon>
        <taxon>Anthemidinae</taxon>
        <taxon>Tanacetum</taxon>
    </lineage>
</organism>
<accession>A0A699HS23</accession>
<name>A0A699HS23_TANCI</name>